<proteinExistence type="predicted"/>
<dbReference type="SUPFAM" id="SSF51735">
    <property type="entry name" value="NAD(P)-binding Rossmann-fold domains"/>
    <property type="match status" value="1"/>
</dbReference>
<dbReference type="PANTHER" id="PTHR43162">
    <property type="match status" value="1"/>
</dbReference>
<keyword evidence="3" id="KW-1185">Reference proteome</keyword>
<protein>
    <submittedName>
        <fullName evidence="2">Nucleotide-diphosphate-sugar epimerase</fullName>
    </submittedName>
</protein>
<gene>
    <name evidence="2" type="ORF">GCM10010140_16980</name>
</gene>
<dbReference type="Proteomes" id="UP000611554">
    <property type="component" value="Unassembled WGS sequence"/>
</dbReference>
<name>A0ABQ2QM55_9ACTN</name>
<evidence type="ECO:0000313" key="3">
    <source>
        <dbReference type="Proteomes" id="UP000611554"/>
    </source>
</evidence>
<feature type="domain" description="NAD(P)-binding" evidence="1">
    <location>
        <begin position="6"/>
        <end position="174"/>
    </location>
</feature>
<evidence type="ECO:0000259" key="1">
    <source>
        <dbReference type="Pfam" id="PF13460"/>
    </source>
</evidence>
<sequence>MILITGATGTIGSEVLRRIAARGEAVRALTRDPSRARTPPGVEVVAGDFDDPASLERAVSGVDGVFLVAPGGPSTERYDLAVLAAARSAGARKVVKLSSIGADATDGHWHRTGEQAVRACGMSWTLLRPSAFAGNALRWAAAVRADEPVPNMTGTAAQGVIDPRDIAEIAVEALVSAKHEEQTYTLTGPELLSFADQIARLETALGRTIKTVDVPLDVVREQMLASGMDGEMVESRLRGIRIIRDGGNAILTDGVERALGRLPTDFGTWVLDHLDAFVTSRP</sequence>
<dbReference type="InterPro" id="IPR051604">
    <property type="entry name" value="Ergot_Alk_Oxidoreductase"/>
</dbReference>
<dbReference type="Pfam" id="PF13460">
    <property type="entry name" value="NAD_binding_10"/>
    <property type="match status" value="1"/>
</dbReference>
<reference evidence="3" key="1">
    <citation type="journal article" date="2019" name="Int. J. Syst. Evol. Microbiol.">
        <title>The Global Catalogue of Microorganisms (GCM) 10K type strain sequencing project: providing services to taxonomists for standard genome sequencing and annotation.</title>
        <authorList>
            <consortium name="The Broad Institute Genomics Platform"/>
            <consortium name="The Broad Institute Genome Sequencing Center for Infectious Disease"/>
            <person name="Wu L."/>
            <person name="Ma J."/>
        </authorList>
    </citation>
    <scope>NUCLEOTIDE SEQUENCE [LARGE SCALE GENOMIC DNA]</scope>
    <source>
        <strain evidence="3">JCM 3115</strain>
    </source>
</reference>
<comment type="caution">
    <text evidence="2">The sequence shown here is derived from an EMBL/GenBank/DDBJ whole genome shotgun (WGS) entry which is preliminary data.</text>
</comment>
<dbReference type="Gene3D" id="3.90.25.10">
    <property type="entry name" value="UDP-galactose 4-epimerase, domain 1"/>
    <property type="match status" value="1"/>
</dbReference>
<dbReference type="InterPro" id="IPR016040">
    <property type="entry name" value="NAD(P)-bd_dom"/>
</dbReference>
<dbReference type="EMBL" id="BMQJ01000003">
    <property type="protein sequence ID" value="GGP88082.1"/>
    <property type="molecule type" value="Genomic_DNA"/>
</dbReference>
<accession>A0ABQ2QM55</accession>
<dbReference type="InterPro" id="IPR036291">
    <property type="entry name" value="NAD(P)-bd_dom_sf"/>
</dbReference>
<organism evidence="2 3">
    <name type="scientific">Streptosporangium pseudovulgare</name>
    <dbReference type="NCBI Taxonomy" id="35765"/>
    <lineage>
        <taxon>Bacteria</taxon>
        <taxon>Bacillati</taxon>
        <taxon>Actinomycetota</taxon>
        <taxon>Actinomycetes</taxon>
        <taxon>Streptosporangiales</taxon>
        <taxon>Streptosporangiaceae</taxon>
        <taxon>Streptosporangium</taxon>
    </lineage>
</organism>
<evidence type="ECO:0000313" key="2">
    <source>
        <dbReference type="EMBL" id="GGP88082.1"/>
    </source>
</evidence>
<dbReference type="Gene3D" id="3.40.50.720">
    <property type="entry name" value="NAD(P)-binding Rossmann-like Domain"/>
    <property type="match status" value="1"/>
</dbReference>
<dbReference type="RefSeq" id="WP_189245903.1">
    <property type="nucleotide sequence ID" value="NZ_BMQJ01000003.1"/>
</dbReference>
<dbReference type="PANTHER" id="PTHR43162:SF1">
    <property type="entry name" value="PRESTALK A DIFFERENTIATION PROTEIN A"/>
    <property type="match status" value="1"/>
</dbReference>